<evidence type="ECO:0000256" key="1">
    <source>
        <dbReference type="ARBA" id="ARBA00009091"/>
    </source>
</evidence>
<reference evidence="5" key="1">
    <citation type="submission" date="2023-05" db="EMBL/GenBank/DDBJ databases">
        <title>Sedimentitalea sp. nov. JM2-8.</title>
        <authorList>
            <person name="Huang J."/>
        </authorList>
    </citation>
    <scope>NUCLEOTIDE SEQUENCE [LARGE SCALE GENOMIC DNA]</scope>
    <source>
        <strain evidence="5">KHS03</strain>
    </source>
</reference>
<dbReference type="SMART" id="SM00935">
    <property type="entry name" value="OmpH"/>
    <property type="match status" value="1"/>
</dbReference>
<dbReference type="SUPFAM" id="SSF111384">
    <property type="entry name" value="OmpH-like"/>
    <property type="match status" value="1"/>
</dbReference>
<dbReference type="PANTHER" id="PTHR35089:SF1">
    <property type="entry name" value="CHAPERONE PROTEIN SKP"/>
    <property type="match status" value="1"/>
</dbReference>
<feature type="coiled-coil region" evidence="3">
    <location>
        <begin position="60"/>
        <end position="87"/>
    </location>
</feature>
<name>A0ABU3VB00_9RHOB</name>
<dbReference type="InterPro" id="IPR024930">
    <property type="entry name" value="Skp_dom_sf"/>
</dbReference>
<gene>
    <name evidence="4" type="ORF">QO231_05715</name>
</gene>
<accession>A0ABU3VB00</accession>
<dbReference type="EMBL" id="JASMWN010000003">
    <property type="protein sequence ID" value="MDU9003350.1"/>
    <property type="molecule type" value="Genomic_DNA"/>
</dbReference>
<keyword evidence="5" id="KW-1185">Reference proteome</keyword>
<dbReference type="RefSeq" id="WP_316774172.1">
    <property type="nucleotide sequence ID" value="NZ_JASMWN010000003.1"/>
</dbReference>
<organism evidence="4 5">
    <name type="scientific">Sedimentitalea todarodis</name>
    <dbReference type="NCBI Taxonomy" id="1631240"/>
    <lineage>
        <taxon>Bacteria</taxon>
        <taxon>Pseudomonadati</taxon>
        <taxon>Pseudomonadota</taxon>
        <taxon>Alphaproteobacteria</taxon>
        <taxon>Rhodobacterales</taxon>
        <taxon>Paracoccaceae</taxon>
        <taxon>Sedimentitalea</taxon>
    </lineage>
</organism>
<evidence type="ECO:0000256" key="3">
    <source>
        <dbReference type="SAM" id="Coils"/>
    </source>
</evidence>
<comment type="similarity">
    <text evidence="1">Belongs to the Skp family.</text>
</comment>
<keyword evidence="3" id="KW-0175">Coiled coil</keyword>
<dbReference type="Proteomes" id="UP001255416">
    <property type="component" value="Unassembled WGS sequence"/>
</dbReference>
<sequence length="197" mass="21721">MMPLAARLRSALTSLARVVALLLVLPAGAFAQQLGLPDSVILTISSERLFSDSAFGKRVAREFEAASGELARENRRIEQELTLEEQELTDRRPNMEPAAFRELADAFDAKVKEFRRTQDAKARALVQKNEEEQVKFIQAARPILTDLMQEAGAGVVLERSSVFLSVTAIDVTEVAINRLNATIRDGVTPSDDPADRN</sequence>
<protein>
    <submittedName>
        <fullName evidence="4">OmpH family outer membrane protein</fullName>
    </submittedName>
</protein>
<evidence type="ECO:0000313" key="4">
    <source>
        <dbReference type="EMBL" id="MDU9003350.1"/>
    </source>
</evidence>
<dbReference type="Pfam" id="PF03938">
    <property type="entry name" value="OmpH"/>
    <property type="match status" value="1"/>
</dbReference>
<proteinExistence type="inferred from homology"/>
<evidence type="ECO:0000313" key="5">
    <source>
        <dbReference type="Proteomes" id="UP001255416"/>
    </source>
</evidence>
<dbReference type="Gene3D" id="3.30.910.20">
    <property type="entry name" value="Skp domain"/>
    <property type="match status" value="1"/>
</dbReference>
<keyword evidence="2" id="KW-0732">Signal</keyword>
<dbReference type="InterPro" id="IPR005632">
    <property type="entry name" value="Chaperone_Skp"/>
</dbReference>
<comment type="caution">
    <text evidence="4">The sequence shown here is derived from an EMBL/GenBank/DDBJ whole genome shotgun (WGS) entry which is preliminary data.</text>
</comment>
<evidence type="ECO:0000256" key="2">
    <source>
        <dbReference type="ARBA" id="ARBA00022729"/>
    </source>
</evidence>
<dbReference type="PANTHER" id="PTHR35089">
    <property type="entry name" value="CHAPERONE PROTEIN SKP"/>
    <property type="match status" value="1"/>
</dbReference>